<evidence type="ECO:0000256" key="1">
    <source>
        <dbReference type="SAM" id="Coils"/>
    </source>
</evidence>
<feature type="coiled-coil region" evidence="1">
    <location>
        <begin position="264"/>
        <end position="291"/>
    </location>
</feature>
<keyword evidence="1" id="KW-0175">Coiled coil</keyword>
<evidence type="ECO:0000313" key="3">
    <source>
        <dbReference type="EMBL" id="KAE9393928.1"/>
    </source>
</evidence>
<feature type="signal peptide" evidence="2">
    <location>
        <begin position="1"/>
        <end position="18"/>
    </location>
</feature>
<reference evidence="3" key="1">
    <citation type="journal article" date="2019" name="Environ. Microbiol.">
        <title>Fungal ecological strategies reflected in gene transcription - a case study of two litter decomposers.</title>
        <authorList>
            <person name="Barbi F."/>
            <person name="Kohler A."/>
            <person name="Barry K."/>
            <person name="Baskaran P."/>
            <person name="Daum C."/>
            <person name="Fauchery L."/>
            <person name="Ihrmark K."/>
            <person name="Kuo A."/>
            <person name="LaButti K."/>
            <person name="Lipzen A."/>
            <person name="Morin E."/>
            <person name="Grigoriev I.V."/>
            <person name="Henrissat B."/>
            <person name="Lindahl B."/>
            <person name="Martin F."/>
        </authorList>
    </citation>
    <scope>NUCLEOTIDE SEQUENCE</scope>
    <source>
        <strain evidence="3">JB14</strain>
    </source>
</reference>
<sequence>MKLALSALLFATPLAAIAAGIRLGALANLSIVAKMPHRFQINSAEGSTAIQADIQNVTANSLAIQECACWIYDGQYIGAQLSFIDSENLDSQKFSPTWNEFEQQWTNILWASRTTASNTVAYCTEFTTVIMPFVANLSGPIPPTISVQVLQQYISEAQSLAASAQANAESFTWLQGNITTFVATFQNFASQQQAQDNTQIQQLMADIASLNSKIDGLQKEISDVGVALGATIFLDVFAILLFPEFAPLIIGAGVLAVAGEVAAYDSLKQQVQDSKNEIASDQAQISNLQNSLQIISLTDSTLGNTKNSTATLTTQLGAFDAIWSAVVDDSNQVISYLTDAESMTTIPLIFWATINNVDCYYQAMASALINYADGISNSGIPAPTRRRSLEPLVIDHAELHATATRLVSEGQAKVRAMAEEQRLLGDWKYFSQHQYKDMVYNALGYIHSVESKKSRPKLTK</sequence>
<name>A0A6A4H8A4_9AGAR</name>
<dbReference type="SUPFAM" id="SSF58100">
    <property type="entry name" value="Bacterial hemolysins"/>
    <property type="match status" value="1"/>
</dbReference>
<proteinExistence type="predicted"/>
<keyword evidence="4" id="KW-1185">Reference proteome</keyword>
<evidence type="ECO:0000313" key="4">
    <source>
        <dbReference type="Proteomes" id="UP000799118"/>
    </source>
</evidence>
<accession>A0A6A4H8A4</accession>
<evidence type="ECO:0000256" key="2">
    <source>
        <dbReference type="SAM" id="SignalP"/>
    </source>
</evidence>
<dbReference type="EMBL" id="ML769561">
    <property type="protein sequence ID" value="KAE9393928.1"/>
    <property type="molecule type" value="Genomic_DNA"/>
</dbReference>
<dbReference type="Proteomes" id="UP000799118">
    <property type="component" value="Unassembled WGS sequence"/>
</dbReference>
<gene>
    <name evidence="3" type="ORF">BT96DRAFT_1022799</name>
</gene>
<organism evidence="3 4">
    <name type="scientific">Gymnopus androsaceus JB14</name>
    <dbReference type="NCBI Taxonomy" id="1447944"/>
    <lineage>
        <taxon>Eukaryota</taxon>
        <taxon>Fungi</taxon>
        <taxon>Dikarya</taxon>
        <taxon>Basidiomycota</taxon>
        <taxon>Agaricomycotina</taxon>
        <taxon>Agaricomycetes</taxon>
        <taxon>Agaricomycetidae</taxon>
        <taxon>Agaricales</taxon>
        <taxon>Marasmiineae</taxon>
        <taxon>Omphalotaceae</taxon>
        <taxon>Gymnopus</taxon>
    </lineage>
</organism>
<keyword evidence="2" id="KW-0732">Signal</keyword>
<protein>
    <submittedName>
        <fullName evidence="3">Uncharacterized protein</fullName>
    </submittedName>
</protein>
<feature type="chain" id="PRO_5025418294" evidence="2">
    <location>
        <begin position="19"/>
        <end position="460"/>
    </location>
</feature>
<dbReference type="AlphaFoldDB" id="A0A6A4H8A4"/>
<dbReference type="Gene3D" id="1.20.1170.10">
    <property type="match status" value="1"/>
</dbReference>
<dbReference type="OrthoDB" id="3026155at2759"/>